<evidence type="ECO:0000256" key="10">
    <source>
        <dbReference type="RuleBase" id="RU000682"/>
    </source>
</evidence>
<keyword evidence="2 11" id="KW-0805">Transcription regulation</keyword>
<dbReference type="InterPro" id="IPR001356">
    <property type="entry name" value="HD"/>
</dbReference>
<dbReference type="InterPro" id="IPR003106">
    <property type="entry name" value="Leu_zip_homeo"/>
</dbReference>
<comment type="function">
    <text evidence="11">Transcription factor.</text>
</comment>
<evidence type="ECO:0000256" key="9">
    <source>
        <dbReference type="PROSITE-ProRule" id="PRU00108"/>
    </source>
</evidence>
<comment type="function">
    <text evidence="8">Probable transcription activator that may act as growth regulators in response to water deficit.</text>
</comment>
<comment type="caution">
    <text evidence="14">The sequence shown here is derived from an EMBL/GenBank/DDBJ whole genome shotgun (WGS) entry which is preliminary data.</text>
</comment>
<evidence type="ECO:0000256" key="3">
    <source>
        <dbReference type="ARBA" id="ARBA00023125"/>
    </source>
</evidence>
<dbReference type="PRINTS" id="PR00031">
    <property type="entry name" value="HTHREPRESSR"/>
</dbReference>
<dbReference type="InterPro" id="IPR017970">
    <property type="entry name" value="Homeobox_CS"/>
</dbReference>
<dbReference type="AlphaFoldDB" id="A0AAV6LLN0"/>
<keyword evidence="15" id="KW-1185">Reference proteome</keyword>
<dbReference type="FunFam" id="1.10.10.60:FF:000293">
    <property type="entry name" value="Homeobox-leucine zipper protein ATHB-7"/>
    <property type="match status" value="1"/>
</dbReference>
<dbReference type="Proteomes" id="UP000823749">
    <property type="component" value="Chromosome 1"/>
</dbReference>
<comment type="subcellular location">
    <subcellularLocation>
        <location evidence="1 9 10">Nucleus</location>
    </subcellularLocation>
</comment>
<feature type="compositionally biased region" description="Basic residues" evidence="12">
    <location>
        <begin position="22"/>
        <end position="32"/>
    </location>
</feature>
<dbReference type="CDD" id="cd00086">
    <property type="entry name" value="homeodomain"/>
    <property type="match status" value="1"/>
</dbReference>
<dbReference type="PROSITE" id="PS50071">
    <property type="entry name" value="HOMEOBOX_2"/>
    <property type="match status" value="1"/>
</dbReference>
<dbReference type="Gene3D" id="1.10.10.60">
    <property type="entry name" value="Homeodomain-like"/>
    <property type="match status" value="1"/>
</dbReference>
<keyword evidence="4 9" id="KW-0371">Homeobox</keyword>
<evidence type="ECO:0000256" key="12">
    <source>
        <dbReference type="SAM" id="MobiDB-lite"/>
    </source>
</evidence>
<evidence type="ECO:0000256" key="11">
    <source>
        <dbReference type="RuleBase" id="RU369038"/>
    </source>
</evidence>
<evidence type="ECO:0000313" key="15">
    <source>
        <dbReference type="Proteomes" id="UP000823749"/>
    </source>
</evidence>
<sequence>MMSEENDYSHHPAAVTAEYSTARKRKKSLSKKRFSDEQIRSLEIMFESETKLEPRKKLQVARELGLQPRQVAIWFQNKRARWKSKQLESDYGVLQANYNALSSNFEALKKEKQALLIQLQKLNDLMQKSREERKGFGQDAAEESIGDQLGRGEDIKSEFEAKPSLLLERAEERMHVFSDDDSSIRTDYFGLDKEPELVNMVEPADSSENWGSLDSEGGLLDESGSSYQWWDFWT</sequence>
<reference evidence="14" key="1">
    <citation type="submission" date="2020-08" db="EMBL/GenBank/DDBJ databases">
        <title>Plant Genome Project.</title>
        <authorList>
            <person name="Zhang R.-G."/>
        </authorList>
    </citation>
    <scope>NUCLEOTIDE SEQUENCE</scope>
    <source>
        <strain evidence="14">WSP0</strain>
        <tissue evidence="14">Leaf</tissue>
    </source>
</reference>
<dbReference type="GO" id="GO:0000976">
    <property type="term" value="F:transcription cis-regulatory region binding"/>
    <property type="evidence" value="ECO:0007669"/>
    <property type="project" value="UniProtKB-ARBA"/>
</dbReference>
<name>A0AAV6LLN0_9ERIC</name>
<dbReference type="InterPro" id="IPR000047">
    <property type="entry name" value="HTH_motif"/>
</dbReference>
<evidence type="ECO:0000256" key="8">
    <source>
        <dbReference type="ARBA" id="ARBA00058361"/>
    </source>
</evidence>
<dbReference type="InterPro" id="IPR045224">
    <property type="entry name" value="HDZip_class_I_plant"/>
</dbReference>
<organism evidence="14 15">
    <name type="scientific">Rhododendron griersonianum</name>
    <dbReference type="NCBI Taxonomy" id="479676"/>
    <lineage>
        <taxon>Eukaryota</taxon>
        <taxon>Viridiplantae</taxon>
        <taxon>Streptophyta</taxon>
        <taxon>Embryophyta</taxon>
        <taxon>Tracheophyta</taxon>
        <taxon>Spermatophyta</taxon>
        <taxon>Magnoliopsida</taxon>
        <taxon>eudicotyledons</taxon>
        <taxon>Gunneridae</taxon>
        <taxon>Pentapetalae</taxon>
        <taxon>asterids</taxon>
        <taxon>Ericales</taxon>
        <taxon>Ericaceae</taxon>
        <taxon>Ericoideae</taxon>
        <taxon>Rhodoreae</taxon>
        <taxon>Rhododendron</taxon>
    </lineage>
</organism>
<protein>
    <recommendedName>
        <fullName evidence="11">Homeobox-leucine zipper protein</fullName>
    </recommendedName>
    <alternativeName>
        <fullName evidence="11">HD-ZIP protein</fullName>
    </alternativeName>
    <alternativeName>
        <fullName evidence="11">Homeodomain transcription factor</fullName>
    </alternativeName>
</protein>
<evidence type="ECO:0000313" key="14">
    <source>
        <dbReference type="EMBL" id="KAG5566063.1"/>
    </source>
</evidence>
<dbReference type="PROSITE" id="PS00027">
    <property type="entry name" value="HOMEOBOX_1"/>
    <property type="match status" value="1"/>
</dbReference>
<dbReference type="GO" id="GO:0009414">
    <property type="term" value="P:response to water deprivation"/>
    <property type="evidence" value="ECO:0007669"/>
    <property type="project" value="UniProtKB-ARBA"/>
</dbReference>
<evidence type="ECO:0000259" key="13">
    <source>
        <dbReference type="PROSITE" id="PS50071"/>
    </source>
</evidence>
<evidence type="ECO:0000256" key="1">
    <source>
        <dbReference type="ARBA" id="ARBA00004123"/>
    </source>
</evidence>
<evidence type="ECO:0000256" key="5">
    <source>
        <dbReference type="ARBA" id="ARBA00023163"/>
    </source>
</evidence>
<dbReference type="SUPFAM" id="SSF46689">
    <property type="entry name" value="Homeodomain-like"/>
    <property type="match status" value="1"/>
</dbReference>
<evidence type="ECO:0000256" key="7">
    <source>
        <dbReference type="ARBA" id="ARBA00025748"/>
    </source>
</evidence>
<dbReference type="InterPro" id="IPR009057">
    <property type="entry name" value="Homeodomain-like_sf"/>
</dbReference>
<gene>
    <name evidence="14" type="ORF">RHGRI_001860</name>
</gene>
<feature type="region of interest" description="Disordered" evidence="12">
    <location>
        <begin position="1"/>
        <end position="35"/>
    </location>
</feature>
<proteinExistence type="inferred from homology"/>
<evidence type="ECO:0000256" key="4">
    <source>
        <dbReference type="ARBA" id="ARBA00023155"/>
    </source>
</evidence>
<evidence type="ECO:0000256" key="2">
    <source>
        <dbReference type="ARBA" id="ARBA00023015"/>
    </source>
</evidence>
<dbReference type="GO" id="GO:0000981">
    <property type="term" value="F:DNA-binding transcription factor activity, RNA polymerase II-specific"/>
    <property type="evidence" value="ECO:0007669"/>
    <property type="project" value="UniProtKB-UniRule"/>
</dbReference>
<dbReference type="Pfam" id="PF00046">
    <property type="entry name" value="Homeodomain"/>
    <property type="match status" value="1"/>
</dbReference>
<feature type="domain" description="Homeobox" evidence="13">
    <location>
        <begin position="25"/>
        <end position="85"/>
    </location>
</feature>
<evidence type="ECO:0000256" key="6">
    <source>
        <dbReference type="ARBA" id="ARBA00023242"/>
    </source>
</evidence>
<feature type="DNA-binding region" description="Homeobox" evidence="9">
    <location>
        <begin position="27"/>
        <end position="86"/>
    </location>
</feature>
<dbReference type="GO" id="GO:0045893">
    <property type="term" value="P:positive regulation of DNA-templated transcription"/>
    <property type="evidence" value="ECO:0007669"/>
    <property type="project" value="TreeGrafter"/>
</dbReference>
<dbReference type="Pfam" id="PF02183">
    <property type="entry name" value="HALZ"/>
    <property type="match status" value="1"/>
</dbReference>
<dbReference type="PANTHER" id="PTHR24326:SF604">
    <property type="entry name" value="HOMEOBOX-LEUCINE ZIPPER PROTEIN ATHB-7"/>
    <property type="match status" value="1"/>
</dbReference>
<keyword evidence="6 9" id="KW-0539">Nucleus</keyword>
<keyword evidence="3 9" id="KW-0238">DNA-binding</keyword>
<feature type="region of interest" description="Disordered" evidence="12">
    <location>
        <begin position="130"/>
        <end position="153"/>
    </location>
</feature>
<dbReference type="EMBL" id="JACTNZ010000001">
    <property type="protein sequence ID" value="KAG5566063.1"/>
    <property type="molecule type" value="Genomic_DNA"/>
</dbReference>
<keyword evidence="5 11" id="KW-0804">Transcription</keyword>
<dbReference type="GO" id="GO:0009737">
    <property type="term" value="P:response to abscisic acid"/>
    <property type="evidence" value="ECO:0007669"/>
    <property type="project" value="UniProtKB-ARBA"/>
</dbReference>
<dbReference type="SMART" id="SM00389">
    <property type="entry name" value="HOX"/>
    <property type="match status" value="1"/>
</dbReference>
<comment type="similarity">
    <text evidence="7 11">Belongs to the HD-ZIP homeobox family. Class I subfamily.</text>
</comment>
<accession>A0AAV6LLN0</accession>
<dbReference type="PANTHER" id="PTHR24326">
    <property type="entry name" value="HOMEOBOX-LEUCINE ZIPPER PROTEIN"/>
    <property type="match status" value="1"/>
</dbReference>
<dbReference type="GO" id="GO:0005634">
    <property type="term" value="C:nucleus"/>
    <property type="evidence" value="ECO:0007669"/>
    <property type="project" value="UniProtKB-SubCell"/>
</dbReference>